<dbReference type="Gene3D" id="1.10.357.10">
    <property type="entry name" value="Tetracycline Repressor, domain 2"/>
    <property type="match status" value="1"/>
</dbReference>
<dbReference type="RefSeq" id="WP_145071630.1">
    <property type="nucleotide sequence ID" value="NZ_JACIIY010000001.1"/>
</dbReference>
<evidence type="ECO:0000313" key="4">
    <source>
        <dbReference type="EMBL" id="TWH97577.1"/>
    </source>
</evidence>
<dbReference type="PANTHER" id="PTHR30055:SF237">
    <property type="entry name" value="TRANSCRIPTIONAL REPRESSOR MCE3R"/>
    <property type="match status" value="1"/>
</dbReference>
<evidence type="ECO:0000313" key="5">
    <source>
        <dbReference type="Proteomes" id="UP000316624"/>
    </source>
</evidence>
<dbReference type="Proteomes" id="UP000316624">
    <property type="component" value="Unassembled WGS sequence"/>
</dbReference>
<organism evidence="4 5">
    <name type="scientific">Sphingobium wenxiniae (strain DSM 21828 / CGMCC 1.7748 / JZ-1)</name>
    <dbReference type="NCBI Taxonomy" id="595605"/>
    <lineage>
        <taxon>Bacteria</taxon>
        <taxon>Pseudomonadati</taxon>
        <taxon>Pseudomonadota</taxon>
        <taxon>Alphaproteobacteria</taxon>
        <taxon>Sphingomonadales</taxon>
        <taxon>Sphingomonadaceae</taxon>
        <taxon>Sphingobium</taxon>
    </lineage>
</organism>
<evidence type="ECO:0000259" key="3">
    <source>
        <dbReference type="PROSITE" id="PS50977"/>
    </source>
</evidence>
<dbReference type="PROSITE" id="PS01081">
    <property type="entry name" value="HTH_TETR_1"/>
    <property type="match status" value="1"/>
</dbReference>
<reference evidence="4 5" key="1">
    <citation type="journal article" date="2015" name="Stand. Genomic Sci.">
        <title>Genomic Encyclopedia of Bacterial and Archaeal Type Strains, Phase III: the genomes of soil and plant-associated and newly described type strains.</title>
        <authorList>
            <person name="Whitman W.B."/>
            <person name="Woyke T."/>
            <person name="Klenk H.P."/>
            <person name="Zhou Y."/>
            <person name="Lilburn T.G."/>
            <person name="Beck B.J."/>
            <person name="De Vos P."/>
            <person name="Vandamme P."/>
            <person name="Eisen J.A."/>
            <person name="Garrity G."/>
            <person name="Hugenholtz P."/>
            <person name="Kyrpides N.C."/>
        </authorList>
    </citation>
    <scope>NUCLEOTIDE SEQUENCE [LARGE SCALE GENOMIC DNA]</scope>
    <source>
        <strain evidence="4 5">CGMCC 1.7748</strain>
    </source>
</reference>
<dbReference type="GO" id="GO:0000976">
    <property type="term" value="F:transcription cis-regulatory region binding"/>
    <property type="evidence" value="ECO:0007669"/>
    <property type="project" value="TreeGrafter"/>
</dbReference>
<gene>
    <name evidence="4" type="ORF">IQ35_00174</name>
</gene>
<dbReference type="InterPro" id="IPR041490">
    <property type="entry name" value="KstR2_TetR_C"/>
</dbReference>
<evidence type="ECO:0000256" key="2">
    <source>
        <dbReference type="PROSITE-ProRule" id="PRU00335"/>
    </source>
</evidence>
<dbReference type="AlphaFoldDB" id="A0A562KQH2"/>
<keyword evidence="5" id="KW-1185">Reference proteome</keyword>
<dbReference type="PANTHER" id="PTHR30055">
    <property type="entry name" value="HTH-TYPE TRANSCRIPTIONAL REGULATOR RUTR"/>
    <property type="match status" value="1"/>
</dbReference>
<dbReference type="PRINTS" id="PR00455">
    <property type="entry name" value="HTHTETR"/>
</dbReference>
<keyword evidence="1 2" id="KW-0238">DNA-binding</keyword>
<dbReference type="InterPro" id="IPR036271">
    <property type="entry name" value="Tet_transcr_reg_TetR-rel_C_sf"/>
</dbReference>
<dbReference type="SUPFAM" id="SSF46689">
    <property type="entry name" value="Homeodomain-like"/>
    <property type="match status" value="1"/>
</dbReference>
<evidence type="ECO:0000256" key="1">
    <source>
        <dbReference type="ARBA" id="ARBA00023125"/>
    </source>
</evidence>
<proteinExistence type="predicted"/>
<accession>A0A562KQH2</accession>
<comment type="caution">
    <text evidence="4">The sequence shown here is derived from an EMBL/GenBank/DDBJ whole genome shotgun (WGS) entry which is preliminary data.</text>
</comment>
<dbReference type="Gene3D" id="1.10.10.60">
    <property type="entry name" value="Homeodomain-like"/>
    <property type="match status" value="1"/>
</dbReference>
<dbReference type="GO" id="GO:0003700">
    <property type="term" value="F:DNA-binding transcription factor activity"/>
    <property type="evidence" value="ECO:0007669"/>
    <property type="project" value="TreeGrafter"/>
</dbReference>
<feature type="domain" description="HTH tetR-type" evidence="3">
    <location>
        <begin position="7"/>
        <end position="67"/>
    </location>
</feature>
<dbReference type="PROSITE" id="PS50977">
    <property type="entry name" value="HTH_TETR_2"/>
    <property type="match status" value="1"/>
</dbReference>
<dbReference type="InterPro" id="IPR009057">
    <property type="entry name" value="Homeodomain-like_sf"/>
</dbReference>
<dbReference type="InterPro" id="IPR001647">
    <property type="entry name" value="HTH_TetR"/>
</dbReference>
<dbReference type="EMBL" id="VLKK01000001">
    <property type="protein sequence ID" value="TWH97577.1"/>
    <property type="molecule type" value="Genomic_DNA"/>
</dbReference>
<dbReference type="InterPro" id="IPR023772">
    <property type="entry name" value="DNA-bd_HTH_TetR-type_CS"/>
</dbReference>
<dbReference type="SUPFAM" id="SSF48498">
    <property type="entry name" value="Tetracyclin repressor-like, C-terminal domain"/>
    <property type="match status" value="1"/>
</dbReference>
<dbReference type="Pfam" id="PF00440">
    <property type="entry name" value="TetR_N"/>
    <property type="match status" value="1"/>
</dbReference>
<dbReference type="InterPro" id="IPR050109">
    <property type="entry name" value="HTH-type_TetR-like_transc_reg"/>
</dbReference>
<feature type="DNA-binding region" description="H-T-H motif" evidence="2">
    <location>
        <begin position="30"/>
        <end position="49"/>
    </location>
</feature>
<sequence>MRDEVFEFKRERILQEAVPLFAERGFQSVSIDMIAKQLHVTKPFIYTYFENKHALLEAIFERISQLFLTGVEGVFAVDRPPAAQLAALVEFYVLQNLKSANMTAIFLNEEKHLSEETRRKVREQFHMFDVKLADLLREGARQGVFDVEDPALASMAISDMVHWVHRWYRPEGRPTPEDIASGIARLALNAVRYDPARAGM</sequence>
<protein>
    <submittedName>
        <fullName evidence="4">TetR family transcriptional regulator</fullName>
    </submittedName>
</protein>
<name>A0A562KQH2_SPHWJ</name>
<dbReference type="Pfam" id="PF17932">
    <property type="entry name" value="TetR_C_24"/>
    <property type="match status" value="1"/>
</dbReference>